<dbReference type="Pfam" id="PF04303">
    <property type="entry name" value="PrpF"/>
    <property type="match status" value="1"/>
</dbReference>
<evidence type="ECO:0000256" key="1">
    <source>
        <dbReference type="ARBA" id="ARBA00007673"/>
    </source>
</evidence>
<protein>
    <submittedName>
        <fullName evidence="3">2-methylaconitate cis-trans-isomerase PrpF</fullName>
    </submittedName>
</protein>
<dbReference type="Proteomes" id="UP000741013">
    <property type="component" value="Unassembled WGS sequence"/>
</dbReference>
<dbReference type="EMBL" id="JAGGMS010000001">
    <property type="protein sequence ID" value="MBP2181046.1"/>
    <property type="molecule type" value="Genomic_DNA"/>
</dbReference>
<sequence length="349" mass="36986">MIGHLAYAVGSPCPTLVLDARHLPRDRDALLAALGDARRWMSDAGGDHVLKVALIEPSKHPLCDLDYRFIQALPGDHGKFDLLGSCGHSVLSAITSAAESGMVPRLVPGQRVRVNVLNNGDYLACEVDEVTKESTRFTMHFLQTPPRPVSAMLLDGSPVTTLEVDGTHVDVSLVSAGNPYVFVGAKGAGVETADELFADDSALFDRLGRIRVAAAEHLGMPTDSVFPKIAVTIPGADGNLVVRAISVPSWHPTLAMTGTACLGVAAGIEGSIPWQAAQEAGCGDEVISVVTPGGVVEVFAAMSIQDDERHVAWITVGDKRVDFHGSFFIEPLAHFQFKETSECLSESAA</sequence>
<dbReference type="Gene3D" id="3.10.310.10">
    <property type="entry name" value="Diaminopimelate Epimerase, Chain A, domain 1"/>
    <property type="match status" value="1"/>
</dbReference>
<dbReference type="PANTHER" id="PTHR43709">
    <property type="entry name" value="ACONITATE ISOMERASE-RELATED"/>
    <property type="match status" value="1"/>
</dbReference>
<gene>
    <name evidence="3" type="ORF">JOM49_002572</name>
</gene>
<accession>A0ABS4PR07</accession>
<dbReference type="PANTHER" id="PTHR43709:SF2">
    <property type="entry name" value="DUF453 DOMAIN PROTEIN (AFU_ORTHOLOGUE AFUA_6G00360)"/>
    <property type="match status" value="1"/>
</dbReference>
<comment type="caution">
    <text evidence="3">The sequence shown here is derived from an EMBL/GenBank/DDBJ whole genome shotgun (WGS) entry which is preliminary data.</text>
</comment>
<evidence type="ECO:0000256" key="2">
    <source>
        <dbReference type="ARBA" id="ARBA00023235"/>
    </source>
</evidence>
<proteinExistence type="inferred from homology"/>
<dbReference type="SUPFAM" id="SSF54506">
    <property type="entry name" value="Diaminopimelate epimerase-like"/>
    <property type="match status" value="2"/>
</dbReference>
<keyword evidence="2" id="KW-0413">Isomerase</keyword>
<comment type="similarity">
    <text evidence="1">Belongs to the PrpF family.</text>
</comment>
<reference evidence="3 4" key="1">
    <citation type="submission" date="2021-03" db="EMBL/GenBank/DDBJ databases">
        <title>Sequencing the genomes of 1000 actinobacteria strains.</title>
        <authorList>
            <person name="Klenk H.-P."/>
        </authorList>
    </citation>
    <scope>NUCLEOTIDE SEQUENCE [LARGE SCALE GENOMIC DNA]</scope>
    <source>
        <strain evidence="3 4">DSM 45510</strain>
    </source>
</reference>
<dbReference type="RefSeq" id="WP_209664514.1">
    <property type="nucleotide sequence ID" value="NZ_JAGGMS010000001.1"/>
</dbReference>
<evidence type="ECO:0000313" key="3">
    <source>
        <dbReference type="EMBL" id="MBP2181046.1"/>
    </source>
</evidence>
<name>A0ABS4PR07_9PSEU</name>
<dbReference type="InterPro" id="IPR007400">
    <property type="entry name" value="PrpF-like"/>
</dbReference>
<evidence type="ECO:0000313" key="4">
    <source>
        <dbReference type="Proteomes" id="UP000741013"/>
    </source>
</evidence>
<organism evidence="3 4">
    <name type="scientific">Amycolatopsis magusensis</name>
    <dbReference type="NCBI Taxonomy" id="882444"/>
    <lineage>
        <taxon>Bacteria</taxon>
        <taxon>Bacillati</taxon>
        <taxon>Actinomycetota</taxon>
        <taxon>Actinomycetes</taxon>
        <taxon>Pseudonocardiales</taxon>
        <taxon>Pseudonocardiaceae</taxon>
        <taxon>Amycolatopsis</taxon>
    </lineage>
</organism>
<keyword evidence="4" id="KW-1185">Reference proteome</keyword>